<dbReference type="Proteomes" id="UP000239872">
    <property type="component" value="Unassembled WGS sequence"/>
</dbReference>
<dbReference type="EMBL" id="PPSL01000009">
    <property type="protein sequence ID" value="PQJ08946.1"/>
    <property type="molecule type" value="Genomic_DNA"/>
</dbReference>
<dbReference type="OrthoDB" id="7631574at2"/>
<evidence type="ECO:0000256" key="1">
    <source>
        <dbReference type="PROSITE-ProRule" id="PRU00169"/>
    </source>
</evidence>
<reference evidence="3 4" key="1">
    <citation type="submission" date="2018-01" db="EMBL/GenBank/DDBJ databases">
        <title>A novel member of the phylum Bacteroidetes isolated from glacier ice.</title>
        <authorList>
            <person name="Liu Q."/>
            <person name="Xin Y.-H."/>
        </authorList>
    </citation>
    <scope>NUCLEOTIDE SEQUENCE [LARGE SCALE GENOMIC DNA]</scope>
    <source>
        <strain evidence="3 4">RB1R16</strain>
    </source>
</reference>
<dbReference type="InterPro" id="IPR011006">
    <property type="entry name" value="CheY-like_superfamily"/>
</dbReference>
<dbReference type="Gene3D" id="3.40.50.2300">
    <property type="match status" value="1"/>
</dbReference>
<dbReference type="InterPro" id="IPR001789">
    <property type="entry name" value="Sig_transdc_resp-reg_receiver"/>
</dbReference>
<organism evidence="3 4">
    <name type="scientific">Flavipsychrobacter stenotrophus</name>
    <dbReference type="NCBI Taxonomy" id="2077091"/>
    <lineage>
        <taxon>Bacteria</taxon>
        <taxon>Pseudomonadati</taxon>
        <taxon>Bacteroidota</taxon>
        <taxon>Chitinophagia</taxon>
        <taxon>Chitinophagales</taxon>
        <taxon>Chitinophagaceae</taxon>
        <taxon>Flavipsychrobacter</taxon>
    </lineage>
</organism>
<dbReference type="AlphaFoldDB" id="A0A2S7SQV3"/>
<dbReference type="Pfam" id="PF00072">
    <property type="entry name" value="Response_reg"/>
    <property type="match status" value="1"/>
</dbReference>
<evidence type="ECO:0000259" key="2">
    <source>
        <dbReference type="PROSITE" id="PS50110"/>
    </source>
</evidence>
<evidence type="ECO:0000313" key="4">
    <source>
        <dbReference type="Proteomes" id="UP000239872"/>
    </source>
</evidence>
<dbReference type="RefSeq" id="WP_105041236.1">
    <property type="nucleotide sequence ID" value="NZ_PPSL01000009.1"/>
</dbReference>
<dbReference type="PANTHER" id="PTHR44520">
    <property type="entry name" value="RESPONSE REGULATOR RCP1-RELATED"/>
    <property type="match status" value="1"/>
</dbReference>
<proteinExistence type="predicted"/>
<feature type="domain" description="Response regulatory" evidence="2">
    <location>
        <begin position="11"/>
        <end position="132"/>
    </location>
</feature>
<accession>A0A2S7SQV3</accession>
<feature type="modified residue" description="4-aspartylphosphate" evidence="1">
    <location>
        <position position="65"/>
    </location>
</feature>
<sequence>MIHTLQNASLNILLADDDADDRYFFEKALNELSIVTKFISVSDGAKLMDYLSKNSENLPDIISLDFNMPRKNGLECVKEIKRNENLKHIPVIMCSTSLGDQIIDVLYSMGAHYYLHKCSFQEQIKCIQNILNMLMENPMQPSKDKFILNLQEV</sequence>
<dbReference type="PROSITE" id="PS50110">
    <property type="entry name" value="RESPONSE_REGULATORY"/>
    <property type="match status" value="1"/>
</dbReference>
<evidence type="ECO:0000313" key="3">
    <source>
        <dbReference type="EMBL" id="PQJ08946.1"/>
    </source>
</evidence>
<protein>
    <submittedName>
        <fullName evidence="3">Response regulator</fullName>
    </submittedName>
</protein>
<gene>
    <name evidence="3" type="ORF">CJD36_021290</name>
</gene>
<name>A0A2S7SQV3_9BACT</name>
<dbReference type="InterPro" id="IPR052893">
    <property type="entry name" value="TCS_response_regulator"/>
</dbReference>
<keyword evidence="1" id="KW-0597">Phosphoprotein</keyword>
<comment type="caution">
    <text evidence="3">The sequence shown here is derived from an EMBL/GenBank/DDBJ whole genome shotgun (WGS) entry which is preliminary data.</text>
</comment>
<dbReference type="PANTHER" id="PTHR44520:SF2">
    <property type="entry name" value="RESPONSE REGULATOR RCP1"/>
    <property type="match status" value="1"/>
</dbReference>
<dbReference type="SUPFAM" id="SSF52172">
    <property type="entry name" value="CheY-like"/>
    <property type="match status" value="1"/>
</dbReference>
<dbReference type="SMART" id="SM00448">
    <property type="entry name" value="REC"/>
    <property type="match status" value="1"/>
</dbReference>
<keyword evidence="4" id="KW-1185">Reference proteome</keyword>
<dbReference type="GO" id="GO:0000160">
    <property type="term" value="P:phosphorelay signal transduction system"/>
    <property type="evidence" value="ECO:0007669"/>
    <property type="project" value="InterPro"/>
</dbReference>